<protein>
    <submittedName>
        <fullName evidence="1">Uncharacterized protein</fullName>
    </submittedName>
</protein>
<sequence>MWKLQQVILKNLAKINEGGYIQQQVFNVGRRNPRLASKLFKNFAKFTLPVLCKWKNKAWMIAHLFTIYKSPLMRHTDQKKKCWKEVVEIAKELELEVEPEDVTELLQSHDKTLWMRKRFIWMSK</sequence>
<proteinExistence type="predicted"/>
<organism evidence="1 2">
    <name type="scientific">Cnephaeus nilssonii</name>
    <name type="common">Northern bat</name>
    <name type="synonym">Eptesicus nilssonii</name>
    <dbReference type="NCBI Taxonomy" id="3371016"/>
    <lineage>
        <taxon>Eukaryota</taxon>
        <taxon>Metazoa</taxon>
        <taxon>Chordata</taxon>
        <taxon>Craniata</taxon>
        <taxon>Vertebrata</taxon>
        <taxon>Euteleostomi</taxon>
        <taxon>Mammalia</taxon>
        <taxon>Eutheria</taxon>
        <taxon>Laurasiatheria</taxon>
        <taxon>Chiroptera</taxon>
        <taxon>Yangochiroptera</taxon>
        <taxon>Vespertilionidae</taxon>
        <taxon>Cnephaeus</taxon>
    </lineage>
</organism>
<dbReference type="Proteomes" id="UP001177744">
    <property type="component" value="Unassembled WGS sequence"/>
</dbReference>
<dbReference type="AlphaFoldDB" id="A0AA40LFV8"/>
<comment type="caution">
    <text evidence="1">The sequence shown here is derived from an EMBL/GenBank/DDBJ whole genome shotgun (WGS) entry which is preliminary data.</text>
</comment>
<evidence type="ECO:0000313" key="1">
    <source>
        <dbReference type="EMBL" id="KAK1332026.1"/>
    </source>
</evidence>
<accession>A0AA40LFV8</accession>
<evidence type="ECO:0000313" key="2">
    <source>
        <dbReference type="Proteomes" id="UP001177744"/>
    </source>
</evidence>
<reference evidence="1" key="1">
    <citation type="submission" date="2023-06" db="EMBL/GenBank/DDBJ databases">
        <title>Reference genome for the Northern bat (Eptesicus nilssonii), a most northern bat species.</title>
        <authorList>
            <person name="Laine V.N."/>
            <person name="Pulliainen A.T."/>
            <person name="Lilley T.M."/>
        </authorList>
    </citation>
    <scope>NUCLEOTIDE SEQUENCE</scope>
    <source>
        <strain evidence="1">BLF_Eptnil</strain>
        <tissue evidence="1">Kidney</tissue>
    </source>
</reference>
<keyword evidence="2" id="KW-1185">Reference proteome</keyword>
<gene>
    <name evidence="1" type="ORF">QTO34_007705</name>
</gene>
<dbReference type="EMBL" id="JAULJE010000019">
    <property type="protein sequence ID" value="KAK1332026.1"/>
    <property type="molecule type" value="Genomic_DNA"/>
</dbReference>
<name>A0AA40LFV8_CNENI</name>